<evidence type="ECO:0000256" key="1">
    <source>
        <dbReference type="SAM" id="MobiDB-lite"/>
    </source>
</evidence>
<gene>
    <name evidence="3" type="ORF">H9X81_01735</name>
</gene>
<keyword evidence="4" id="KW-1185">Reference proteome</keyword>
<comment type="caution">
    <text evidence="3">The sequence shown here is derived from an EMBL/GenBank/DDBJ whole genome shotgun (WGS) entry which is preliminary data.</text>
</comment>
<dbReference type="RefSeq" id="WP_204719354.1">
    <property type="nucleotide sequence ID" value="NZ_JACSNR010000001.1"/>
</dbReference>
<feature type="region of interest" description="Disordered" evidence="1">
    <location>
        <begin position="347"/>
        <end position="368"/>
    </location>
</feature>
<proteinExistence type="predicted"/>
<feature type="chain" id="PRO_5045756013" evidence="2">
    <location>
        <begin position="24"/>
        <end position="368"/>
    </location>
</feature>
<reference evidence="3 4" key="1">
    <citation type="journal article" date="2021" name="Sci. Rep.">
        <title>The distribution of antibiotic resistance genes in chicken gut microbiota commensals.</title>
        <authorList>
            <person name="Juricova H."/>
            <person name="Matiasovicova J."/>
            <person name="Kubasova T."/>
            <person name="Cejkova D."/>
            <person name="Rychlik I."/>
        </authorList>
    </citation>
    <scope>NUCLEOTIDE SEQUENCE [LARGE SCALE GENOMIC DNA]</scope>
    <source>
        <strain evidence="3 4">An564</strain>
    </source>
</reference>
<evidence type="ECO:0000313" key="4">
    <source>
        <dbReference type="Proteomes" id="UP000724149"/>
    </source>
</evidence>
<accession>A0ABS2GJW7</accession>
<keyword evidence="2" id="KW-0732">Signal</keyword>
<feature type="compositionally biased region" description="Basic and acidic residues" evidence="1">
    <location>
        <begin position="359"/>
        <end position="368"/>
    </location>
</feature>
<feature type="signal peptide" evidence="2">
    <location>
        <begin position="1"/>
        <end position="23"/>
    </location>
</feature>
<evidence type="ECO:0000313" key="3">
    <source>
        <dbReference type="EMBL" id="MBM6922416.1"/>
    </source>
</evidence>
<evidence type="ECO:0000256" key="2">
    <source>
        <dbReference type="SAM" id="SignalP"/>
    </source>
</evidence>
<protein>
    <submittedName>
        <fullName evidence="3">Uncharacterized protein</fullName>
    </submittedName>
</protein>
<dbReference type="Proteomes" id="UP000724149">
    <property type="component" value="Unassembled WGS sequence"/>
</dbReference>
<sequence length="368" mass="39827">MKKIFALALAAIMTASMATVAFAATFDQDPDGIQVGIQPDSTAGWTTADSSVTAVYKLDSSRAENVVDGKVTSGTKFEGGNRLAIPLIVWDDDTDGSKVGEYDSGDKVQWYTKDVDYKKASFKVDWKVGDAEVDFELVKFAGGVLNGLSNDEYVYCAVITLPENNGNKAVDLAGTIQAGTSSTTAKKGNSMKVELSYMPNSDDSYTSTNFSGGTLDTNDGIVSFDKSAGEIDIDFDAAVGTVATFTVDVSSQGKLNMAFNTDFDKDFGAMYNYANLSFLEFEGTPSFNKNGTMYIYAEDKDTFVYEVTEDGAKAIDATWNEDYEAWEFKTRKLTKYVISDVELDEKTVTEDTSSSTTDGGKDNPDTGR</sequence>
<dbReference type="EMBL" id="JACSNR010000001">
    <property type="protein sequence ID" value="MBM6922416.1"/>
    <property type="molecule type" value="Genomic_DNA"/>
</dbReference>
<organism evidence="3 4">
    <name type="scientific">Hydrogenoanaerobacterium saccharovorans</name>
    <dbReference type="NCBI Taxonomy" id="474960"/>
    <lineage>
        <taxon>Bacteria</taxon>
        <taxon>Bacillati</taxon>
        <taxon>Bacillota</taxon>
        <taxon>Clostridia</taxon>
        <taxon>Eubacteriales</taxon>
        <taxon>Oscillospiraceae</taxon>
        <taxon>Hydrogenoanaerobacterium</taxon>
    </lineage>
</organism>
<name>A0ABS2GJW7_9FIRM</name>